<evidence type="ECO:0000256" key="7">
    <source>
        <dbReference type="ARBA" id="ARBA00023146"/>
    </source>
</evidence>
<comment type="caution">
    <text evidence="10">The sequence shown here is derived from an EMBL/GenBank/DDBJ whole genome shotgun (WGS) entry which is preliminary data.</text>
</comment>
<keyword evidence="4 9" id="KW-0547">Nucleotide-binding</keyword>
<reference evidence="10 11" key="1">
    <citation type="journal article" date="2016" name="Nat. Commun.">
        <title>Thousands of microbial genomes shed light on interconnected biogeochemical processes in an aquifer system.</title>
        <authorList>
            <person name="Anantharaman K."/>
            <person name="Brown C.T."/>
            <person name="Hug L.A."/>
            <person name="Sharon I."/>
            <person name="Castelle C.J."/>
            <person name="Probst A.J."/>
            <person name="Thomas B.C."/>
            <person name="Singh A."/>
            <person name="Wilkins M.J."/>
            <person name="Karaoz U."/>
            <person name="Brodie E.L."/>
            <person name="Williams K.H."/>
            <person name="Hubbard S.S."/>
            <person name="Banfield J.F."/>
        </authorList>
    </citation>
    <scope>NUCLEOTIDE SEQUENCE [LARGE SCALE GENOMIC DNA]</scope>
</reference>
<dbReference type="GO" id="GO:0004830">
    <property type="term" value="F:tryptophan-tRNA ligase activity"/>
    <property type="evidence" value="ECO:0007669"/>
    <property type="project" value="UniProtKB-UniRule"/>
</dbReference>
<dbReference type="NCBIfam" id="TIGR00233">
    <property type="entry name" value="trpS"/>
    <property type="match status" value="1"/>
</dbReference>
<keyword evidence="6 9" id="KW-0648">Protein biosynthesis</keyword>
<evidence type="ECO:0000256" key="1">
    <source>
        <dbReference type="ARBA" id="ARBA00005594"/>
    </source>
</evidence>
<evidence type="ECO:0000256" key="9">
    <source>
        <dbReference type="RuleBase" id="RU363036"/>
    </source>
</evidence>
<dbReference type="InterPro" id="IPR014729">
    <property type="entry name" value="Rossmann-like_a/b/a_fold"/>
</dbReference>
<sequence>MQKKRVLSGIRATGRLHLGNYLGAIKGMIALQENPEYETLYMVADLHSINTPYDTKTFQSDVRGVVLDYLSAGLNPSKSTIFIQSQVHEHVELSYLFSSVLTVARMLHLPTYKDKLKENPENANMAMLYYPVLMAADILIYKADAVPVGDDQLPHLEVAREVARKMNEKYGT</sequence>
<dbReference type="GO" id="GO:0005524">
    <property type="term" value="F:ATP binding"/>
    <property type="evidence" value="ECO:0007669"/>
    <property type="project" value="UniProtKB-KW"/>
</dbReference>
<organism evidence="10 11">
    <name type="scientific">Candidatus Woesebacteria bacterium RIFCSPHIGHO2_01_FULL_38_9b</name>
    <dbReference type="NCBI Taxonomy" id="1802493"/>
    <lineage>
        <taxon>Bacteria</taxon>
        <taxon>Candidatus Woeseibacteriota</taxon>
    </lineage>
</organism>
<keyword evidence="7 9" id="KW-0030">Aminoacyl-tRNA synthetase</keyword>
<dbReference type="GO" id="GO:0006436">
    <property type="term" value="P:tryptophanyl-tRNA aminoacylation"/>
    <property type="evidence" value="ECO:0007669"/>
    <property type="project" value="UniProtKB-UniRule"/>
</dbReference>
<evidence type="ECO:0000256" key="2">
    <source>
        <dbReference type="ARBA" id="ARBA00013161"/>
    </source>
</evidence>
<dbReference type="PANTHER" id="PTHR43766:SF1">
    <property type="entry name" value="TRYPTOPHAN--TRNA LIGASE, MITOCHONDRIAL"/>
    <property type="match status" value="1"/>
</dbReference>
<evidence type="ECO:0000256" key="3">
    <source>
        <dbReference type="ARBA" id="ARBA00022598"/>
    </source>
</evidence>
<keyword evidence="5 9" id="KW-0067">ATP-binding</keyword>
<dbReference type="GO" id="GO:0005829">
    <property type="term" value="C:cytosol"/>
    <property type="evidence" value="ECO:0007669"/>
    <property type="project" value="TreeGrafter"/>
</dbReference>
<evidence type="ECO:0000313" key="11">
    <source>
        <dbReference type="Proteomes" id="UP000178750"/>
    </source>
</evidence>
<dbReference type="EMBL" id="MGGF01000041">
    <property type="protein sequence ID" value="OGM21293.1"/>
    <property type="molecule type" value="Genomic_DNA"/>
</dbReference>
<feature type="non-terminal residue" evidence="10">
    <location>
        <position position="172"/>
    </location>
</feature>
<proteinExistence type="inferred from homology"/>
<dbReference type="Gene3D" id="3.40.50.620">
    <property type="entry name" value="HUPs"/>
    <property type="match status" value="1"/>
</dbReference>
<dbReference type="EC" id="6.1.1.2" evidence="2 8"/>
<dbReference type="InterPro" id="IPR002306">
    <property type="entry name" value="Trp-tRNA-ligase"/>
</dbReference>
<accession>A0A1F7Y1V2</accession>
<dbReference type="InterPro" id="IPR002305">
    <property type="entry name" value="aa-tRNA-synth_Ic"/>
</dbReference>
<name>A0A1F7Y1V2_9BACT</name>
<protein>
    <recommendedName>
        <fullName evidence="2 8">Tryptophan--tRNA ligase</fullName>
        <ecNumber evidence="2 8">6.1.1.2</ecNumber>
    </recommendedName>
</protein>
<evidence type="ECO:0000256" key="6">
    <source>
        <dbReference type="ARBA" id="ARBA00022917"/>
    </source>
</evidence>
<comment type="similarity">
    <text evidence="1 9">Belongs to the class-I aminoacyl-tRNA synthetase family.</text>
</comment>
<keyword evidence="3 9" id="KW-0436">Ligase</keyword>
<dbReference type="AlphaFoldDB" id="A0A1F7Y1V2"/>
<dbReference type="Proteomes" id="UP000178750">
    <property type="component" value="Unassembled WGS sequence"/>
</dbReference>
<evidence type="ECO:0000313" key="10">
    <source>
        <dbReference type="EMBL" id="OGM21293.1"/>
    </source>
</evidence>
<gene>
    <name evidence="10" type="ORF">A2863_03705</name>
</gene>
<dbReference type="InterPro" id="IPR050203">
    <property type="entry name" value="Trp-tRNA_synthetase"/>
</dbReference>
<dbReference type="SUPFAM" id="SSF52374">
    <property type="entry name" value="Nucleotidylyl transferase"/>
    <property type="match status" value="1"/>
</dbReference>
<dbReference type="PRINTS" id="PR01039">
    <property type="entry name" value="TRNASYNTHTRP"/>
</dbReference>
<evidence type="ECO:0000256" key="4">
    <source>
        <dbReference type="ARBA" id="ARBA00022741"/>
    </source>
</evidence>
<dbReference type="Pfam" id="PF00579">
    <property type="entry name" value="tRNA-synt_1b"/>
    <property type="match status" value="1"/>
</dbReference>
<dbReference type="PANTHER" id="PTHR43766">
    <property type="entry name" value="TRYPTOPHAN--TRNA LIGASE, MITOCHONDRIAL"/>
    <property type="match status" value="1"/>
</dbReference>
<evidence type="ECO:0000256" key="8">
    <source>
        <dbReference type="NCBIfam" id="TIGR00233"/>
    </source>
</evidence>
<evidence type="ECO:0000256" key="5">
    <source>
        <dbReference type="ARBA" id="ARBA00022840"/>
    </source>
</evidence>